<dbReference type="InterPro" id="IPR023393">
    <property type="entry name" value="START-like_dom_sf"/>
</dbReference>
<sequence length="156" mass="18184">MITIKTEIEISAPIQLCFDLARDIEVHTKTVWRHTKEKAISGVTSGPIGQGETVTFEAIHFLVRQRLTSKITEYQQPFLFVDEMQNGAFKSLRHIHEFKQRNGKTLMRDTLYFEAPLGIIGKAVEKLILKKYMKNFLEHRNYQLKLMAEEKMRSSL</sequence>
<accession>A0ABW0HP29</accession>
<evidence type="ECO:0000313" key="2">
    <source>
        <dbReference type="Proteomes" id="UP001596113"/>
    </source>
</evidence>
<evidence type="ECO:0000313" key="1">
    <source>
        <dbReference type="EMBL" id="MFC5402985.1"/>
    </source>
</evidence>
<proteinExistence type="predicted"/>
<keyword evidence="1" id="KW-0132">Cell division</keyword>
<dbReference type="GO" id="GO:0051301">
    <property type="term" value="P:cell division"/>
    <property type="evidence" value="ECO:0007669"/>
    <property type="project" value="UniProtKB-KW"/>
</dbReference>
<keyword evidence="1" id="KW-0131">Cell cycle</keyword>
<reference evidence="2" key="1">
    <citation type="journal article" date="2019" name="Int. J. Syst. Evol. Microbiol.">
        <title>The Global Catalogue of Microorganisms (GCM) 10K type strain sequencing project: providing services to taxonomists for standard genome sequencing and annotation.</title>
        <authorList>
            <consortium name="The Broad Institute Genomics Platform"/>
            <consortium name="The Broad Institute Genome Sequencing Center for Infectious Disease"/>
            <person name="Wu L."/>
            <person name="Ma J."/>
        </authorList>
    </citation>
    <scope>NUCLEOTIDE SEQUENCE [LARGE SCALE GENOMIC DNA]</scope>
    <source>
        <strain evidence="2">CGMCC 1.18575</strain>
    </source>
</reference>
<dbReference type="Proteomes" id="UP001596113">
    <property type="component" value="Unassembled WGS sequence"/>
</dbReference>
<gene>
    <name evidence="1" type="ORF">ACFPOF_09535</name>
</gene>
<name>A0ABW0HP29_9BACL</name>
<organism evidence="1 2">
    <name type="scientific">Cohnella soli</name>
    <dbReference type="NCBI Taxonomy" id="425005"/>
    <lineage>
        <taxon>Bacteria</taxon>
        <taxon>Bacillati</taxon>
        <taxon>Bacillota</taxon>
        <taxon>Bacilli</taxon>
        <taxon>Bacillales</taxon>
        <taxon>Paenibacillaceae</taxon>
        <taxon>Cohnella</taxon>
    </lineage>
</organism>
<dbReference type="CDD" id="cd07820">
    <property type="entry name" value="SRPBCC_3"/>
    <property type="match status" value="1"/>
</dbReference>
<dbReference type="SUPFAM" id="SSF55961">
    <property type="entry name" value="Bet v1-like"/>
    <property type="match status" value="1"/>
</dbReference>
<dbReference type="RefSeq" id="WP_378131933.1">
    <property type="nucleotide sequence ID" value="NZ_JBHSMI010000019.1"/>
</dbReference>
<comment type="caution">
    <text evidence="1">The sequence shown here is derived from an EMBL/GenBank/DDBJ whole genome shotgun (WGS) entry which is preliminary data.</text>
</comment>
<keyword evidence="2" id="KW-1185">Reference proteome</keyword>
<protein>
    <submittedName>
        <fullName evidence="1">Cell division protein</fullName>
    </submittedName>
</protein>
<dbReference type="EMBL" id="JBHSMI010000019">
    <property type="protein sequence ID" value="MFC5402985.1"/>
    <property type="molecule type" value="Genomic_DNA"/>
</dbReference>
<dbReference type="Gene3D" id="3.30.530.20">
    <property type="match status" value="1"/>
</dbReference>